<keyword evidence="7" id="KW-0732">Signal</keyword>
<feature type="signal peptide" evidence="7">
    <location>
        <begin position="1"/>
        <end position="18"/>
    </location>
</feature>
<dbReference type="GO" id="GO:0004222">
    <property type="term" value="F:metalloendopeptidase activity"/>
    <property type="evidence" value="ECO:0007669"/>
    <property type="project" value="InterPro"/>
</dbReference>
<sequence length="248" mass="26748">MKKTLYILITLTFLAACATVAGTGRKQFITMSYEEEQALGLQSFNEVLSSSQVITGTAEANLVNKVGRDLATHAGVDYNWKFVLIKDNQINAFCLPGGKVAVYSGILPIAKDADGLAVVMGHEIAHALARHGAERMSQSSLLNMGGQILGATTTNANVLSAYGLASNLGVMLPYSRKHESEADYLGLMLMAKAGYDPRKAVDFWQRMSAAGSSGTPQFLSTHPSDAKRIADIQKHLSEAMQYYTLSKH</sequence>
<organism evidence="9 10">
    <name type="scientific">Elusimicrobium minutum (strain Pei191)</name>
    <dbReference type="NCBI Taxonomy" id="445932"/>
    <lineage>
        <taxon>Bacteria</taxon>
        <taxon>Pseudomonadati</taxon>
        <taxon>Elusimicrobiota</taxon>
        <taxon>Elusimicrobia</taxon>
        <taxon>Elusimicrobiales</taxon>
        <taxon>Elusimicrobiaceae</taxon>
        <taxon>Elusimicrobium</taxon>
    </lineage>
</organism>
<evidence type="ECO:0000256" key="5">
    <source>
        <dbReference type="ARBA" id="ARBA00023049"/>
    </source>
</evidence>
<dbReference type="InterPro" id="IPR051156">
    <property type="entry name" value="Mito/Outer_Membr_Metalloprot"/>
</dbReference>
<proteinExistence type="inferred from homology"/>
<feature type="domain" description="Peptidase M48" evidence="8">
    <location>
        <begin position="61"/>
        <end position="234"/>
    </location>
</feature>
<accession>B2KBC8</accession>
<dbReference type="PANTHER" id="PTHR22726:SF18">
    <property type="entry name" value="PEPTIDASE M48 DOMAIN-CONTAINING PROTEIN"/>
    <property type="match status" value="1"/>
</dbReference>
<evidence type="ECO:0000313" key="10">
    <source>
        <dbReference type="Proteomes" id="UP000001029"/>
    </source>
</evidence>
<dbReference type="InterPro" id="IPR001915">
    <property type="entry name" value="Peptidase_M48"/>
</dbReference>
<dbReference type="GO" id="GO:0046872">
    <property type="term" value="F:metal ion binding"/>
    <property type="evidence" value="ECO:0007669"/>
    <property type="project" value="UniProtKB-KW"/>
</dbReference>
<evidence type="ECO:0000256" key="4">
    <source>
        <dbReference type="ARBA" id="ARBA00022833"/>
    </source>
</evidence>
<reference evidence="9 10" key="1">
    <citation type="journal article" date="2009" name="Appl. Environ. Microbiol.">
        <title>Genomic analysis of 'Elusimicrobium minutum,' the first cultivated representative of the phylum 'Elusimicrobia' (formerly termite group 1).</title>
        <authorList>
            <person name="Herlemann D.P.R."/>
            <person name="Geissinger O."/>
            <person name="Ikeda-Ohtsubo W."/>
            <person name="Kunin V."/>
            <person name="Sun H."/>
            <person name="Lapidus A."/>
            <person name="Hugenholtz P."/>
            <person name="Brune A."/>
        </authorList>
    </citation>
    <scope>NUCLEOTIDE SEQUENCE [LARGE SCALE GENOMIC DNA]</scope>
    <source>
        <strain evidence="9 10">Pei191</strain>
    </source>
</reference>
<evidence type="ECO:0000313" key="9">
    <source>
        <dbReference type="EMBL" id="ACC97950.1"/>
    </source>
</evidence>
<dbReference type="KEGG" id="emi:Emin_0393"/>
<comment type="similarity">
    <text evidence="6">Belongs to the peptidase M48 family.</text>
</comment>
<dbReference type="EMBL" id="CP001055">
    <property type="protein sequence ID" value="ACC97950.1"/>
    <property type="molecule type" value="Genomic_DNA"/>
</dbReference>
<keyword evidence="1 6" id="KW-0645">Protease</keyword>
<evidence type="ECO:0000256" key="7">
    <source>
        <dbReference type="SAM" id="SignalP"/>
    </source>
</evidence>
<comment type="cofactor">
    <cofactor evidence="6">
        <name>Zn(2+)</name>
        <dbReference type="ChEBI" id="CHEBI:29105"/>
    </cofactor>
    <text evidence="6">Binds 1 zinc ion per subunit.</text>
</comment>
<gene>
    <name evidence="9" type="ordered locus">Emin_0393</name>
</gene>
<feature type="chain" id="PRO_5002779805" evidence="7">
    <location>
        <begin position="19"/>
        <end position="248"/>
    </location>
</feature>
<keyword evidence="5 6" id="KW-0482">Metalloprotease</keyword>
<evidence type="ECO:0000256" key="3">
    <source>
        <dbReference type="ARBA" id="ARBA00022801"/>
    </source>
</evidence>
<dbReference type="PANTHER" id="PTHR22726">
    <property type="entry name" value="METALLOENDOPEPTIDASE OMA1"/>
    <property type="match status" value="1"/>
</dbReference>
<dbReference type="RefSeq" id="WP_012414565.1">
    <property type="nucleotide sequence ID" value="NC_010644.1"/>
</dbReference>
<dbReference type="Proteomes" id="UP000001029">
    <property type="component" value="Chromosome"/>
</dbReference>
<dbReference type="Gene3D" id="3.30.2010.10">
    <property type="entry name" value="Metalloproteases ('zincins'), catalytic domain"/>
    <property type="match status" value="1"/>
</dbReference>
<dbReference type="STRING" id="445932.Emin_0393"/>
<evidence type="ECO:0000259" key="8">
    <source>
        <dbReference type="Pfam" id="PF01435"/>
    </source>
</evidence>
<evidence type="ECO:0000256" key="1">
    <source>
        <dbReference type="ARBA" id="ARBA00022670"/>
    </source>
</evidence>
<protein>
    <submittedName>
        <fullName evidence="9">Putative peptidase</fullName>
    </submittedName>
</protein>
<keyword evidence="3 6" id="KW-0378">Hydrolase</keyword>
<dbReference type="GO" id="GO:0006515">
    <property type="term" value="P:protein quality control for misfolded or incompletely synthesized proteins"/>
    <property type="evidence" value="ECO:0007669"/>
    <property type="project" value="TreeGrafter"/>
</dbReference>
<keyword evidence="4 6" id="KW-0862">Zinc</keyword>
<dbReference type="AlphaFoldDB" id="B2KBC8"/>
<dbReference type="Pfam" id="PF01435">
    <property type="entry name" value="Peptidase_M48"/>
    <property type="match status" value="1"/>
</dbReference>
<name>B2KBC8_ELUMP</name>
<evidence type="ECO:0000256" key="2">
    <source>
        <dbReference type="ARBA" id="ARBA00022723"/>
    </source>
</evidence>
<dbReference type="PROSITE" id="PS51257">
    <property type="entry name" value="PROKAR_LIPOPROTEIN"/>
    <property type="match status" value="1"/>
</dbReference>
<keyword evidence="2" id="KW-0479">Metal-binding</keyword>
<keyword evidence="10" id="KW-1185">Reference proteome</keyword>
<dbReference type="CDD" id="cd07331">
    <property type="entry name" value="M48C_Oma1_like"/>
    <property type="match status" value="1"/>
</dbReference>
<dbReference type="GO" id="GO:0016020">
    <property type="term" value="C:membrane"/>
    <property type="evidence" value="ECO:0007669"/>
    <property type="project" value="TreeGrafter"/>
</dbReference>
<dbReference type="HOGENOM" id="CLU_029002_5_0_0"/>
<dbReference type="OrthoDB" id="9810445at2"/>
<evidence type="ECO:0000256" key="6">
    <source>
        <dbReference type="RuleBase" id="RU003983"/>
    </source>
</evidence>